<dbReference type="EMBL" id="CAJVPQ010008825">
    <property type="protein sequence ID" value="CAG8710276.1"/>
    <property type="molecule type" value="Genomic_DNA"/>
</dbReference>
<organism evidence="2 3">
    <name type="scientific">Funneliformis caledonium</name>
    <dbReference type="NCBI Taxonomy" id="1117310"/>
    <lineage>
        <taxon>Eukaryota</taxon>
        <taxon>Fungi</taxon>
        <taxon>Fungi incertae sedis</taxon>
        <taxon>Mucoromycota</taxon>
        <taxon>Glomeromycotina</taxon>
        <taxon>Glomeromycetes</taxon>
        <taxon>Glomerales</taxon>
        <taxon>Glomeraceae</taxon>
        <taxon>Funneliformis</taxon>
    </lineage>
</organism>
<keyword evidence="1" id="KW-0732">Signal</keyword>
<feature type="signal peptide" evidence="1">
    <location>
        <begin position="1"/>
        <end position="20"/>
    </location>
</feature>
<accession>A0A9N9HWX3</accession>
<evidence type="ECO:0000256" key="1">
    <source>
        <dbReference type="SAM" id="SignalP"/>
    </source>
</evidence>
<dbReference type="AlphaFoldDB" id="A0A9N9HWX3"/>
<gene>
    <name evidence="2" type="ORF">FCALED_LOCUS13880</name>
</gene>
<comment type="caution">
    <text evidence="2">The sequence shown here is derived from an EMBL/GenBank/DDBJ whole genome shotgun (WGS) entry which is preliminary data.</text>
</comment>
<protein>
    <submittedName>
        <fullName evidence="2">4344_t:CDS:1</fullName>
    </submittedName>
</protein>
<proteinExistence type="predicted"/>
<evidence type="ECO:0000313" key="2">
    <source>
        <dbReference type="EMBL" id="CAG8710276.1"/>
    </source>
</evidence>
<evidence type="ECO:0000313" key="3">
    <source>
        <dbReference type="Proteomes" id="UP000789570"/>
    </source>
</evidence>
<name>A0A9N9HWX3_9GLOM</name>
<reference evidence="2" key="1">
    <citation type="submission" date="2021-06" db="EMBL/GenBank/DDBJ databases">
        <authorList>
            <person name="Kallberg Y."/>
            <person name="Tangrot J."/>
            <person name="Rosling A."/>
        </authorList>
    </citation>
    <scope>NUCLEOTIDE SEQUENCE</scope>
    <source>
        <strain evidence="2">UK204</strain>
    </source>
</reference>
<feature type="chain" id="PRO_5040441605" evidence="1">
    <location>
        <begin position="21"/>
        <end position="80"/>
    </location>
</feature>
<keyword evidence="3" id="KW-1185">Reference proteome</keyword>
<dbReference type="Proteomes" id="UP000789570">
    <property type="component" value="Unassembled WGS sequence"/>
</dbReference>
<sequence>MSSKSLVILFHIFLIPIFQSTCPHSFPLTEQEAPSTEQDIFCRTHKEYLTTTVFSTCVRIIGYRTYGMVTACYGRSSAFD</sequence>